<dbReference type="PANTHER" id="PTHR48111:SF36">
    <property type="entry name" value="TRANSCRIPTIONAL REGULATORY PROTEIN CUTR"/>
    <property type="match status" value="1"/>
</dbReference>
<feature type="DNA-binding region" description="OmpR/PhoB-type" evidence="7">
    <location>
        <begin position="124"/>
        <end position="222"/>
    </location>
</feature>
<dbReference type="PROSITE" id="PS51755">
    <property type="entry name" value="OMPR_PHOB"/>
    <property type="match status" value="1"/>
</dbReference>
<dbReference type="RefSeq" id="WP_183857400.1">
    <property type="nucleotide sequence ID" value="NZ_JACHOO010000006.1"/>
</dbReference>
<evidence type="ECO:0000259" key="9">
    <source>
        <dbReference type="PROSITE" id="PS51755"/>
    </source>
</evidence>
<evidence type="ECO:0000313" key="10">
    <source>
        <dbReference type="EMBL" id="MBB5754051.1"/>
    </source>
</evidence>
<feature type="domain" description="Response regulatory" evidence="8">
    <location>
        <begin position="2"/>
        <end position="116"/>
    </location>
</feature>
<accession>A0A7W9FNV4</accession>
<keyword evidence="1 6" id="KW-0597">Phosphoprotein</keyword>
<feature type="modified residue" description="4-aspartylphosphate" evidence="6">
    <location>
        <position position="51"/>
    </location>
</feature>
<evidence type="ECO:0000259" key="8">
    <source>
        <dbReference type="PROSITE" id="PS50110"/>
    </source>
</evidence>
<reference evidence="10 11" key="1">
    <citation type="submission" date="2020-08" db="EMBL/GenBank/DDBJ databases">
        <title>Genomic Encyclopedia of Type Strains, Phase IV (KMG-IV): sequencing the most valuable type-strain genomes for metagenomic binning, comparative biology and taxonomic classification.</title>
        <authorList>
            <person name="Goeker M."/>
        </authorList>
    </citation>
    <scope>NUCLEOTIDE SEQUENCE [LARGE SCALE GENOMIC DNA]</scope>
    <source>
        <strain evidence="10 11">DSM 16268</strain>
    </source>
</reference>
<evidence type="ECO:0000256" key="5">
    <source>
        <dbReference type="ARBA" id="ARBA00023163"/>
    </source>
</evidence>
<keyword evidence="2" id="KW-0902">Two-component regulatory system</keyword>
<evidence type="ECO:0000256" key="1">
    <source>
        <dbReference type="ARBA" id="ARBA00022553"/>
    </source>
</evidence>
<comment type="caution">
    <text evidence="10">The sequence shown here is derived from an EMBL/GenBank/DDBJ whole genome shotgun (WGS) entry which is preliminary data.</text>
</comment>
<dbReference type="Gene3D" id="3.40.50.2300">
    <property type="match status" value="1"/>
</dbReference>
<dbReference type="Gene3D" id="1.10.10.10">
    <property type="entry name" value="Winged helix-like DNA-binding domain superfamily/Winged helix DNA-binding domain"/>
    <property type="match status" value="1"/>
</dbReference>
<dbReference type="InterPro" id="IPR011006">
    <property type="entry name" value="CheY-like_superfamily"/>
</dbReference>
<dbReference type="GO" id="GO:0006355">
    <property type="term" value="P:regulation of DNA-templated transcription"/>
    <property type="evidence" value="ECO:0007669"/>
    <property type="project" value="InterPro"/>
</dbReference>
<dbReference type="PANTHER" id="PTHR48111">
    <property type="entry name" value="REGULATOR OF RPOS"/>
    <property type="match status" value="1"/>
</dbReference>
<dbReference type="Proteomes" id="UP000523821">
    <property type="component" value="Unassembled WGS sequence"/>
</dbReference>
<dbReference type="InterPro" id="IPR001867">
    <property type="entry name" value="OmpR/PhoB-type_DNA-bd"/>
</dbReference>
<dbReference type="InterPro" id="IPR039420">
    <property type="entry name" value="WalR-like"/>
</dbReference>
<dbReference type="GO" id="GO:0000976">
    <property type="term" value="F:transcription cis-regulatory region binding"/>
    <property type="evidence" value="ECO:0007669"/>
    <property type="project" value="TreeGrafter"/>
</dbReference>
<evidence type="ECO:0000256" key="7">
    <source>
        <dbReference type="PROSITE-ProRule" id="PRU01091"/>
    </source>
</evidence>
<keyword evidence="11" id="KW-1185">Reference proteome</keyword>
<dbReference type="CDD" id="cd00383">
    <property type="entry name" value="trans_reg_C"/>
    <property type="match status" value="1"/>
</dbReference>
<evidence type="ECO:0000256" key="4">
    <source>
        <dbReference type="ARBA" id="ARBA00023125"/>
    </source>
</evidence>
<sequence length="229" mass="24981">MRLLLVEDSARLRELVCETIREAGWSIDAVGTAAEAAAALDAAEFDVALVDLGLPDGDGVDLVRSLRRRGRTIPVLMLTARAAIDERIAGLDAGADDYLTKPFNNGELLARIRALLRRAPQVAMPVLAFGRLAYDPAAARLECGGAEIALPPRERALVEILMRNAGRTVPKRRLENAFSEFGEERSPNAVELAVSRLRRRLEPFDTRVAIETVRGIGYLLTEAPFVEAP</sequence>
<dbReference type="FunFam" id="3.40.50.2300:FF:000002">
    <property type="entry name" value="DNA-binding response regulator PhoP"/>
    <property type="match status" value="1"/>
</dbReference>
<evidence type="ECO:0000256" key="2">
    <source>
        <dbReference type="ARBA" id="ARBA00023012"/>
    </source>
</evidence>
<dbReference type="GO" id="GO:0005829">
    <property type="term" value="C:cytosol"/>
    <property type="evidence" value="ECO:0007669"/>
    <property type="project" value="TreeGrafter"/>
</dbReference>
<dbReference type="GO" id="GO:0032993">
    <property type="term" value="C:protein-DNA complex"/>
    <property type="evidence" value="ECO:0007669"/>
    <property type="project" value="TreeGrafter"/>
</dbReference>
<dbReference type="SMART" id="SM00448">
    <property type="entry name" value="REC"/>
    <property type="match status" value="1"/>
</dbReference>
<dbReference type="PROSITE" id="PS50110">
    <property type="entry name" value="RESPONSE_REGULATORY"/>
    <property type="match status" value="1"/>
</dbReference>
<gene>
    <name evidence="10" type="ORF">GGQ63_003126</name>
</gene>
<dbReference type="AlphaFoldDB" id="A0A7W9FNV4"/>
<keyword evidence="4 7" id="KW-0238">DNA-binding</keyword>
<dbReference type="EMBL" id="JACHOO010000006">
    <property type="protein sequence ID" value="MBB5754051.1"/>
    <property type="molecule type" value="Genomic_DNA"/>
</dbReference>
<keyword evidence="5" id="KW-0804">Transcription</keyword>
<keyword evidence="3" id="KW-0805">Transcription regulation</keyword>
<feature type="domain" description="OmpR/PhoB-type" evidence="9">
    <location>
        <begin position="124"/>
        <end position="222"/>
    </location>
</feature>
<dbReference type="InterPro" id="IPR036388">
    <property type="entry name" value="WH-like_DNA-bd_sf"/>
</dbReference>
<evidence type="ECO:0000256" key="6">
    <source>
        <dbReference type="PROSITE-ProRule" id="PRU00169"/>
    </source>
</evidence>
<organism evidence="10 11">
    <name type="scientific">Prosthecomicrobium pneumaticum</name>
    <dbReference type="NCBI Taxonomy" id="81895"/>
    <lineage>
        <taxon>Bacteria</taxon>
        <taxon>Pseudomonadati</taxon>
        <taxon>Pseudomonadota</taxon>
        <taxon>Alphaproteobacteria</taxon>
        <taxon>Hyphomicrobiales</taxon>
        <taxon>Kaistiaceae</taxon>
        <taxon>Prosthecomicrobium</taxon>
    </lineage>
</organism>
<dbReference type="Pfam" id="PF00072">
    <property type="entry name" value="Response_reg"/>
    <property type="match status" value="1"/>
</dbReference>
<name>A0A7W9FNV4_9HYPH</name>
<protein>
    <submittedName>
        <fullName evidence="10">DNA-binding response OmpR family regulator</fullName>
    </submittedName>
</protein>
<dbReference type="Pfam" id="PF00486">
    <property type="entry name" value="Trans_reg_C"/>
    <property type="match status" value="1"/>
</dbReference>
<proteinExistence type="predicted"/>
<evidence type="ECO:0000256" key="3">
    <source>
        <dbReference type="ARBA" id="ARBA00023015"/>
    </source>
</evidence>
<dbReference type="Gene3D" id="6.10.250.690">
    <property type="match status" value="1"/>
</dbReference>
<dbReference type="SMART" id="SM00862">
    <property type="entry name" value="Trans_reg_C"/>
    <property type="match status" value="1"/>
</dbReference>
<evidence type="ECO:0000313" key="11">
    <source>
        <dbReference type="Proteomes" id="UP000523821"/>
    </source>
</evidence>
<dbReference type="GO" id="GO:0000156">
    <property type="term" value="F:phosphorelay response regulator activity"/>
    <property type="evidence" value="ECO:0007669"/>
    <property type="project" value="TreeGrafter"/>
</dbReference>
<dbReference type="SUPFAM" id="SSF52172">
    <property type="entry name" value="CheY-like"/>
    <property type="match status" value="1"/>
</dbReference>
<dbReference type="InterPro" id="IPR001789">
    <property type="entry name" value="Sig_transdc_resp-reg_receiver"/>
</dbReference>